<reference evidence="1" key="1">
    <citation type="submission" date="2021-03" db="EMBL/GenBank/DDBJ databases">
        <title>Evolutionary innovations through gain and loss of genes in the ectomycorrhizal Boletales.</title>
        <authorList>
            <person name="Wu G."/>
            <person name="Miyauchi S."/>
            <person name="Morin E."/>
            <person name="Yang Z.-L."/>
            <person name="Xu J."/>
            <person name="Martin F.M."/>
        </authorList>
    </citation>
    <scope>NUCLEOTIDE SEQUENCE</scope>
    <source>
        <strain evidence="1">BR01</strain>
    </source>
</reference>
<evidence type="ECO:0000313" key="2">
    <source>
        <dbReference type="Proteomes" id="UP000683000"/>
    </source>
</evidence>
<proteinExistence type="predicted"/>
<comment type="caution">
    <text evidence="1">The sequence shown here is derived from an EMBL/GenBank/DDBJ whole genome shotgun (WGS) entry which is preliminary data.</text>
</comment>
<dbReference type="Proteomes" id="UP000683000">
    <property type="component" value="Unassembled WGS sequence"/>
</dbReference>
<protein>
    <submittedName>
        <fullName evidence="1">Uncharacterized protein</fullName>
    </submittedName>
</protein>
<sequence length="93" mass="9383">MVISVADLIGSDAGAVACIVGCGWSVWRAYGRLCVHPAVGACDGHGNVSSGGVCSGYASAVGALDVRYFAWSEARQHGVDMLPPVAPPCCTGD</sequence>
<evidence type="ECO:0000313" key="1">
    <source>
        <dbReference type="EMBL" id="KAG6380858.1"/>
    </source>
</evidence>
<name>A0A8I3AD12_9AGAM</name>
<dbReference type="EMBL" id="JAGFBS010000002">
    <property type="protein sequence ID" value="KAG6380858.1"/>
    <property type="molecule type" value="Genomic_DNA"/>
</dbReference>
<dbReference type="AlphaFoldDB" id="A0A8I3AD12"/>
<keyword evidence="2" id="KW-1185">Reference proteome</keyword>
<accession>A0A8I3AD12</accession>
<gene>
    <name evidence="1" type="ORF">JVT61DRAFT_5247</name>
</gene>
<organism evidence="1 2">
    <name type="scientific">Boletus reticuloceps</name>
    <dbReference type="NCBI Taxonomy" id="495285"/>
    <lineage>
        <taxon>Eukaryota</taxon>
        <taxon>Fungi</taxon>
        <taxon>Dikarya</taxon>
        <taxon>Basidiomycota</taxon>
        <taxon>Agaricomycotina</taxon>
        <taxon>Agaricomycetes</taxon>
        <taxon>Agaricomycetidae</taxon>
        <taxon>Boletales</taxon>
        <taxon>Boletineae</taxon>
        <taxon>Boletaceae</taxon>
        <taxon>Boletoideae</taxon>
        <taxon>Boletus</taxon>
    </lineage>
</organism>